<feature type="region of interest" description="Disordered" evidence="1">
    <location>
        <begin position="1"/>
        <end position="27"/>
    </location>
</feature>
<sequence>MGSRRIGVRVEDGKEAAGGMPGLVPPQAVSRTIGTVEKSMHPSRVSDFGALEQSIGFRVEEASDIRNTVFNLKFSGQTVASDPLQLGASSKLPSSLDITLPPTRSGSLILPREKEVQPNLASLPQGHLENWGESIMADASPRTDTSTDDTDDRNPG</sequence>
<keyword evidence="3" id="KW-1185">Reference proteome</keyword>
<accession>A0A843W237</accession>
<reference evidence="2" key="1">
    <citation type="submission" date="2017-07" db="EMBL/GenBank/DDBJ databases">
        <title>Taro Niue Genome Assembly and Annotation.</title>
        <authorList>
            <person name="Atibalentja N."/>
            <person name="Keating K."/>
            <person name="Fields C.J."/>
        </authorList>
    </citation>
    <scope>NUCLEOTIDE SEQUENCE</scope>
    <source>
        <strain evidence="2">Niue_2</strain>
        <tissue evidence="2">Leaf</tissue>
    </source>
</reference>
<comment type="caution">
    <text evidence="2">The sequence shown here is derived from an EMBL/GenBank/DDBJ whole genome shotgun (WGS) entry which is preliminary data.</text>
</comment>
<dbReference type="Proteomes" id="UP000652761">
    <property type="component" value="Unassembled WGS sequence"/>
</dbReference>
<evidence type="ECO:0000256" key="1">
    <source>
        <dbReference type="SAM" id="MobiDB-lite"/>
    </source>
</evidence>
<protein>
    <submittedName>
        <fullName evidence="2">Uncharacterized protein</fullName>
    </submittedName>
</protein>
<evidence type="ECO:0000313" key="2">
    <source>
        <dbReference type="EMBL" id="MQM00918.1"/>
    </source>
</evidence>
<feature type="compositionally biased region" description="Acidic residues" evidence="1">
    <location>
        <begin position="146"/>
        <end position="156"/>
    </location>
</feature>
<proteinExistence type="predicted"/>
<gene>
    <name evidence="2" type="ORF">Taro_033660</name>
</gene>
<name>A0A843W237_COLES</name>
<feature type="region of interest" description="Disordered" evidence="1">
    <location>
        <begin position="132"/>
        <end position="156"/>
    </location>
</feature>
<evidence type="ECO:0000313" key="3">
    <source>
        <dbReference type="Proteomes" id="UP000652761"/>
    </source>
</evidence>
<organism evidence="2 3">
    <name type="scientific">Colocasia esculenta</name>
    <name type="common">Wild taro</name>
    <name type="synonym">Arum esculentum</name>
    <dbReference type="NCBI Taxonomy" id="4460"/>
    <lineage>
        <taxon>Eukaryota</taxon>
        <taxon>Viridiplantae</taxon>
        <taxon>Streptophyta</taxon>
        <taxon>Embryophyta</taxon>
        <taxon>Tracheophyta</taxon>
        <taxon>Spermatophyta</taxon>
        <taxon>Magnoliopsida</taxon>
        <taxon>Liliopsida</taxon>
        <taxon>Araceae</taxon>
        <taxon>Aroideae</taxon>
        <taxon>Colocasieae</taxon>
        <taxon>Colocasia</taxon>
    </lineage>
</organism>
<feature type="non-terminal residue" evidence="2">
    <location>
        <position position="156"/>
    </location>
</feature>
<dbReference type="AlphaFoldDB" id="A0A843W237"/>
<dbReference type="OrthoDB" id="1935644at2759"/>
<dbReference type="EMBL" id="NMUH01002584">
    <property type="protein sequence ID" value="MQM00918.1"/>
    <property type="molecule type" value="Genomic_DNA"/>
</dbReference>